<keyword evidence="2" id="KW-1185">Reference proteome</keyword>
<evidence type="ECO:0008006" key="3">
    <source>
        <dbReference type="Google" id="ProtNLM"/>
    </source>
</evidence>
<dbReference type="EMBL" id="PIPO01000001">
    <property type="protein sequence ID" value="RUO34689.1"/>
    <property type="molecule type" value="Genomic_DNA"/>
</dbReference>
<evidence type="ECO:0000313" key="2">
    <source>
        <dbReference type="Proteomes" id="UP000287823"/>
    </source>
</evidence>
<proteinExistence type="predicted"/>
<protein>
    <recommendedName>
        <fullName evidence="3">DUF3135 domain-containing protein</fullName>
    </recommendedName>
</protein>
<evidence type="ECO:0000313" key="1">
    <source>
        <dbReference type="EMBL" id="RUO34689.1"/>
    </source>
</evidence>
<sequence>MNSRKPYFTAYRSPRPLSRQQPQPAAELAYFERALDQLQQAPERIAIVKANLAHYERQSHLPKSAKAAIKRFQYLLSVTEDPLEMRRWILEDSYEGRKFRQLPLLLKGVCDSPP</sequence>
<dbReference type="AlphaFoldDB" id="A0A432WLX9"/>
<gene>
    <name evidence="1" type="ORF">CWE14_01410</name>
</gene>
<dbReference type="Proteomes" id="UP000287823">
    <property type="component" value="Unassembled WGS sequence"/>
</dbReference>
<organism evidence="1 2">
    <name type="scientific">Aliidiomarina soli</name>
    <dbReference type="NCBI Taxonomy" id="1928574"/>
    <lineage>
        <taxon>Bacteria</taxon>
        <taxon>Pseudomonadati</taxon>
        <taxon>Pseudomonadota</taxon>
        <taxon>Gammaproteobacteria</taxon>
        <taxon>Alteromonadales</taxon>
        <taxon>Idiomarinaceae</taxon>
        <taxon>Aliidiomarina</taxon>
    </lineage>
</organism>
<comment type="caution">
    <text evidence="1">The sequence shown here is derived from an EMBL/GenBank/DDBJ whole genome shotgun (WGS) entry which is preliminary data.</text>
</comment>
<dbReference type="RefSeq" id="WP_126797740.1">
    <property type="nucleotide sequence ID" value="NZ_PIPO01000001.1"/>
</dbReference>
<accession>A0A432WLX9</accession>
<name>A0A432WLX9_9GAMM</name>
<reference evidence="1 2" key="1">
    <citation type="journal article" date="2011" name="Front. Microbiol.">
        <title>Genomic signatures of strain selection and enhancement in Bacillus atrophaeus var. globigii, a historical biowarfare simulant.</title>
        <authorList>
            <person name="Gibbons H.S."/>
            <person name="Broomall S.M."/>
            <person name="McNew L.A."/>
            <person name="Daligault H."/>
            <person name="Chapman C."/>
            <person name="Bruce D."/>
            <person name="Karavis M."/>
            <person name="Krepps M."/>
            <person name="McGregor P.A."/>
            <person name="Hong C."/>
            <person name="Park K.H."/>
            <person name="Akmal A."/>
            <person name="Feldman A."/>
            <person name="Lin J.S."/>
            <person name="Chang W.E."/>
            <person name="Higgs B.W."/>
            <person name="Demirev P."/>
            <person name="Lindquist J."/>
            <person name="Liem A."/>
            <person name="Fochler E."/>
            <person name="Read T.D."/>
            <person name="Tapia R."/>
            <person name="Johnson S."/>
            <person name="Bishop-Lilly K.A."/>
            <person name="Detter C."/>
            <person name="Han C."/>
            <person name="Sozhamannan S."/>
            <person name="Rosenzweig C.N."/>
            <person name="Skowronski E.W."/>
        </authorList>
    </citation>
    <scope>NUCLEOTIDE SEQUENCE [LARGE SCALE GENOMIC DNA]</scope>
    <source>
        <strain evidence="1 2">Y4G10-17</strain>
    </source>
</reference>